<feature type="transmembrane region" description="Helical" evidence="10">
    <location>
        <begin position="31"/>
        <end position="54"/>
    </location>
</feature>
<sequence>MGLDLFGSFNKSSCANLVVSSMSSFGTEFDFYAMNFLLLISAMGILICLITALFTTSFLVIKSVKEIELTLKKKLIISTLLMTHMFFSVGSGLWAGLIIGYVTEFYTSNAYK</sequence>
<evidence type="ECO:0000256" key="9">
    <source>
        <dbReference type="ARBA" id="ARBA00023136"/>
    </source>
</evidence>
<dbReference type="GO" id="GO:0009678">
    <property type="term" value="F:diphosphate hydrolysis-driven proton transmembrane transporter activity"/>
    <property type="evidence" value="ECO:0007669"/>
    <property type="project" value="UniProtKB-EC"/>
</dbReference>
<dbReference type="InParanoid" id="D8S9S7"/>
<reference evidence="11 12" key="1">
    <citation type="journal article" date="2011" name="Science">
        <title>The Selaginella genome identifies genetic changes associated with the evolution of vascular plants.</title>
        <authorList>
            <person name="Banks J.A."/>
            <person name="Nishiyama T."/>
            <person name="Hasebe M."/>
            <person name="Bowman J.L."/>
            <person name="Gribskov M."/>
            <person name="dePamphilis C."/>
            <person name="Albert V.A."/>
            <person name="Aono N."/>
            <person name="Aoyama T."/>
            <person name="Ambrose B.A."/>
            <person name="Ashton N.W."/>
            <person name="Axtell M.J."/>
            <person name="Barker E."/>
            <person name="Barker M.S."/>
            <person name="Bennetzen J.L."/>
            <person name="Bonawitz N.D."/>
            <person name="Chapple C."/>
            <person name="Cheng C."/>
            <person name="Correa L.G."/>
            <person name="Dacre M."/>
            <person name="DeBarry J."/>
            <person name="Dreyer I."/>
            <person name="Elias M."/>
            <person name="Engstrom E.M."/>
            <person name="Estelle M."/>
            <person name="Feng L."/>
            <person name="Finet C."/>
            <person name="Floyd S.K."/>
            <person name="Frommer W.B."/>
            <person name="Fujita T."/>
            <person name="Gramzow L."/>
            <person name="Gutensohn M."/>
            <person name="Harholt J."/>
            <person name="Hattori M."/>
            <person name="Heyl A."/>
            <person name="Hirai T."/>
            <person name="Hiwatashi Y."/>
            <person name="Ishikawa M."/>
            <person name="Iwata M."/>
            <person name="Karol K.G."/>
            <person name="Koehler B."/>
            <person name="Kolukisaoglu U."/>
            <person name="Kubo M."/>
            <person name="Kurata T."/>
            <person name="Lalonde S."/>
            <person name="Li K."/>
            <person name="Li Y."/>
            <person name="Litt A."/>
            <person name="Lyons E."/>
            <person name="Manning G."/>
            <person name="Maruyama T."/>
            <person name="Michael T.P."/>
            <person name="Mikami K."/>
            <person name="Miyazaki S."/>
            <person name="Morinaga S."/>
            <person name="Murata T."/>
            <person name="Mueller-Roeber B."/>
            <person name="Nelson D.R."/>
            <person name="Obara M."/>
            <person name="Oguri Y."/>
            <person name="Olmstead R.G."/>
            <person name="Onodera N."/>
            <person name="Petersen B.L."/>
            <person name="Pils B."/>
            <person name="Prigge M."/>
            <person name="Rensing S.A."/>
            <person name="Riano-Pachon D.M."/>
            <person name="Roberts A.W."/>
            <person name="Sato Y."/>
            <person name="Scheller H.V."/>
            <person name="Schulz B."/>
            <person name="Schulz C."/>
            <person name="Shakirov E.V."/>
            <person name="Shibagaki N."/>
            <person name="Shinohara N."/>
            <person name="Shippen D.E."/>
            <person name="Soerensen I."/>
            <person name="Sotooka R."/>
            <person name="Sugimoto N."/>
            <person name="Sugita M."/>
            <person name="Sumikawa N."/>
            <person name="Tanurdzic M."/>
            <person name="Theissen G."/>
            <person name="Ulvskov P."/>
            <person name="Wakazuki S."/>
            <person name="Weng J.K."/>
            <person name="Willats W.W."/>
            <person name="Wipf D."/>
            <person name="Wolf P.G."/>
            <person name="Yang L."/>
            <person name="Zimmer A.D."/>
            <person name="Zhu Q."/>
            <person name="Mitros T."/>
            <person name="Hellsten U."/>
            <person name="Loque D."/>
            <person name="Otillar R."/>
            <person name="Salamov A."/>
            <person name="Schmutz J."/>
            <person name="Shapiro H."/>
            <person name="Lindquist E."/>
            <person name="Lucas S."/>
            <person name="Rokhsar D."/>
            <person name="Grigoriev I.V."/>
        </authorList>
    </citation>
    <scope>NUCLEOTIDE SEQUENCE [LARGE SCALE GENOMIC DNA]</scope>
</reference>
<protein>
    <recommendedName>
        <fullName evidence="2">H(+)-exporting diphosphatase</fullName>
        <ecNumber evidence="2">7.1.3.1</ecNumber>
    </recommendedName>
</protein>
<dbReference type="eggNOG" id="ENOG502QPJC">
    <property type="taxonomic scope" value="Eukaryota"/>
</dbReference>
<dbReference type="Pfam" id="PF03030">
    <property type="entry name" value="H_PPase"/>
    <property type="match status" value="1"/>
</dbReference>
<dbReference type="AlphaFoldDB" id="D8S9S7"/>
<evidence type="ECO:0000256" key="3">
    <source>
        <dbReference type="ARBA" id="ARBA00022448"/>
    </source>
</evidence>
<gene>
    <name evidence="11" type="ORF">SELMODRAFT_233486</name>
</gene>
<feature type="transmembrane region" description="Helical" evidence="10">
    <location>
        <begin position="75"/>
        <end position="102"/>
    </location>
</feature>
<evidence type="ECO:0000256" key="8">
    <source>
        <dbReference type="ARBA" id="ARBA00023065"/>
    </source>
</evidence>
<evidence type="ECO:0000256" key="1">
    <source>
        <dbReference type="ARBA" id="ARBA00004127"/>
    </source>
</evidence>
<evidence type="ECO:0000313" key="11">
    <source>
        <dbReference type="EMBL" id="EFJ18873.1"/>
    </source>
</evidence>
<evidence type="ECO:0000256" key="6">
    <source>
        <dbReference type="ARBA" id="ARBA00022967"/>
    </source>
</evidence>
<dbReference type="GO" id="GO:0012505">
    <property type="term" value="C:endomembrane system"/>
    <property type="evidence" value="ECO:0007669"/>
    <property type="project" value="UniProtKB-SubCell"/>
</dbReference>
<dbReference type="KEGG" id="smo:SELMODRAFT_233486"/>
<keyword evidence="9 10" id="KW-0472">Membrane</keyword>
<dbReference type="Gramene" id="EFJ18873">
    <property type="protein sequence ID" value="EFJ18873"/>
    <property type="gene ID" value="SELMODRAFT_233486"/>
</dbReference>
<keyword evidence="6" id="KW-1278">Translocase</keyword>
<keyword evidence="12" id="KW-1185">Reference proteome</keyword>
<dbReference type="GO" id="GO:0016020">
    <property type="term" value="C:membrane"/>
    <property type="evidence" value="ECO:0007669"/>
    <property type="project" value="InterPro"/>
</dbReference>
<evidence type="ECO:0000256" key="4">
    <source>
        <dbReference type="ARBA" id="ARBA00022692"/>
    </source>
</evidence>
<keyword evidence="4 10" id="KW-0812">Transmembrane</keyword>
<organism evidence="12">
    <name type="scientific">Selaginella moellendorffii</name>
    <name type="common">Spikemoss</name>
    <dbReference type="NCBI Taxonomy" id="88036"/>
    <lineage>
        <taxon>Eukaryota</taxon>
        <taxon>Viridiplantae</taxon>
        <taxon>Streptophyta</taxon>
        <taxon>Embryophyta</taxon>
        <taxon>Tracheophyta</taxon>
        <taxon>Lycopodiopsida</taxon>
        <taxon>Selaginellales</taxon>
        <taxon>Selaginellaceae</taxon>
        <taxon>Selaginella</taxon>
    </lineage>
</organism>
<dbReference type="GO" id="GO:0004427">
    <property type="term" value="F:inorganic diphosphate phosphatase activity"/>
    <property type="evidence" value="ECO:0007669"/>
    <property type="project" value="InterPro"/>
</dbReference>
<dbReference type="EC" id="7.1.3.1" evidence="2"/>
<evidence type="ECO:0000313" key="12">
    <source>
        <dbReference type="Proteomes" id="UP000001514"/>
    </source>
</evidence>
<dbReference type="EMBL" id="GL377608">
    <property type="protein sequence ID" value="EFJ18873.1"/>
    <property type="molecule type" value="Genomic_DNA"/>
</dbReference>
<proteinExistence type="predicted"/>
<keyword evidence="7 10" id="KW-1133">Transmembrane helix</keyword>
<dbReference type="STRING" id="88036.D8S9S7"/>
<accession>D8S9S7</accession>
<dbReference type="PANTHER" id="PTHR31998">
    <property type="entry name" value="K(+)-INSENSITIVE PYROPHOSPHATE-ENERGIZED PROTON PUMP"/>
    <property type="match status" value="1"/>
</dbReference>
<evidence type="ECO:0000256" key="5">
    <source>
        <dbReference type="ARBA" id="ARBA00022842"/>
    </source>
</evidence>
<dbReference type="HOGENOM" id="CLU_2150241_0_0_1"/>
<evidence type="ECO:0000256" key="7">
    <source>
        <dbReference type="ARBA" id="ARBA00022989"/>
    </source>
</evidence>
<keyword evidence="5" id="KW-0460">Magnesium</keyword>
<name>D8S9S7_SELML</name>
<dbReference type="InterPro" id="IPR004131">
    <property type="entry name" value="PPase-energised_H-pump"/>
</dbReference>
<dbReference type="Proteomes" id="UP000001514">
    <property type="component" value="Unassembled WGS sequence"/>
</dbReference>
<keyword evidence="8" id="KW-0406">Ion transport</keyword>
<evidence type="ECO:0000256" key="2">
    <source>
        <dbReference type="ARBA" id="ARBA00013242"/>
    </source>
</evidence>
<evidence type="ECO:0000256" key="10">
    <source>
        <dbReference type="SAM" id="Phobius"/>
    </source>
</evidence>
<keyword evidence="3" id="KW-0813">Transport</keyword>
<comment type="subcellular location">
    <subcellularLocation>
        <location evidence="1">Endomembrane system</location>
        <topology evidence="1">Multi-pass membrane protein</topology>
    </subcellularLocation>
</comment>